<name>A0ABQ8UV38_9EUKA</name>
<feature type="compositionally biased region" description="Basic and acidic residues" evidence="12">
    <location>
        <begin position="601"/>
        <end position="620"/>
    </location>
</feature>
<dbReference type="NCBIfam" id="TIGR00578">
    <property type="entry name" value="ku70"/>
    <property type="match status" value="1"/>
</dbReference>
<comment type="similarity">
    <text evidence="2">Belongs to the ku70 family.</text>
</comment>
<reference evidence="14" key="1">
    <citation type="journal article" date="2022" name="bioRxiv">
        <title>Genomics of Preaxostyla Flagellates Illuminates Evolutionary Transitions and the Path Towards Mitochondrial Loss.</title>
        <authorList>
            <person name="Novak L.V.F."/>
            <person name="Treitli S.C."/>
            <person name="Pyrih J."/>
            <person name="Halakuc P."/>
            <person name="Pipaliya S.V."/>
            <person name="Vacek V."/>
            <person name="Brzon O."/>
            <person name="Soukal P."/>
            <person name="Eme L."/>
            <person name="Dacks J.B."/>
            <person name="Karnkowska A."/>
            <person name="Elias M."/>
            <person name="Hampl V."/>
        </authorList>
    </citation>
    <scope>NUCLEOTIDE SEQUENCE</scope>
    <source>
        <strain evidence="14">RCP-MX</strain>
    </source>
</reference>
<dbReference type="SUPFAM" id="SSF53300">
    <property type="entry name" value="vWA-like"/>
    <property type="match status" value="1"/>
</dbReference>
<gene>
    <name evidence="14" type="ORF">PAPYR_2269</name>
</gene>
<comment type="caution">
    <text evidence="14">The sequence shown here is derived from an EMBL/GenBank/DDBJ whole genome shotgun (WGS) entry which is preliminary data.</text>
</comment>
<evidence type="ECO:0000256" key="5">
    <source>
        <dbReference type="ARBA" id="ARBA00022801"/>
    </source>
</evidence>
<keyword evidence="9" id="KW-0233">DNA recombination</keyword>
<proteinExistence type="inferred from homology"/>
<dbReference type="Gene3D" id="1.10.1600.10">
    <property type="match status" value="1"/>
</dbReference>
<feature type="domain" description="SAP" evidence="13">
    <location>
        <begin position="635"/>
        <end position="669"/>
    </location>
</feature>
<dbReference type="Pfam" id="PF02037">
    <property type="entry name" value="SAP"/>
    <property type="match status" value="1"/>
</dbReference>
<keyword evidence="11" id="KW-0539">Nucleus</keyword>
<feature type="region of interest" description="Disordered" evidence="12">
    <location>
        <begin position="665"/>
        <end position="721"/>
    </location>
</feature>
<dbReference type="SMART" id="SM00513">
    <property type="entry name" value="SAP"/>
    <property type="match status" value="1"/>
</dbReference>
<comment type="subcellular location">
    <subcellularLocation>
        <location evidence="1">Nucleus</location>
    </subcellularLocation>
</comment>
<keyword evidence="6" id="KW-0347">Helicase</keyword>
<dbReference type="PANTHER" id="PTHR12604">
    <property type="entry name" value="KU AUTOANTIGEN DNA HELICASE"/>
    <property type="match status" value="1"/>
</dbReference>
<dbReference type="InterPro" id="IPR005160">
    <property type="entry name" value="Ku_C"/>
</dbReference>
<dbReference type="InterPro" id="IPR027388">
    <property type="entry name" value="Ku70_bridge/pillars_dom_sf"/>
</dbReference>
<evidence type="ECO:0000259" key="13">
    <source>
        <dbReference type="PROSITE" id="PS50800"/>
    </source>
</evidence>
<dbReference type="InterPro" id="IPR016194">
    <property type="entry name" value="SPOC-like_C_dom_sf"/>
</dbReference>
<dbReference type="PROSITE" id="PS50800">
    <property type="entry name" value="SAP"/>
    <property type="match status" value="1"/>
</dbReference>
<feature type="region of interest" description="Disordered" evidence="12">
    <location>
        <begin position="1"/>
        <end position="43"/>
    </location>
</feature>
<dbReference type="InterPro" id="IPR036361">
    <property type="entry name" value="SAP_dom_sf"/>
</dbReference>
<dbReference type="InterPro" id="IPR006164">
    <property type="entry name" value="DNA_bd_Ku70/Ku80"/>
</dbReference>
<dbReference type="Gene3D" id="1.10.720.30">
    <property type="entry name" value="SAP domain"/>
    <property type="match status" value="1"/>
</dbReference>
<evidence type="ECO:0000256" key="7">
    <source>
        <dbReference type="ARBA" id="ARBA00022840"/>
    </source>
</evidence>
<dbReference type="Proteomes" id="UP001141327">
    <property type="component" value="Unassembled WGS sequence"/>
</dbReference>
<keyword evidence="3" id="KW-0547">Nucleotide-binding</keyword>
<evidence type="ECO:0000256" key="2">
    <source>
        <dbReference type="ARBA" id="ARBA00005240"/>
    </source>
</evidence>
<dbReference type="PANTHER" id="PTHR12604:SF2">
    <property type="entry name" value="X-RAY REPAIR CROSS-COMPLEMENTING PROTEIN 6"/>
    <property type="match status" value="1"/>
</dbReference>
<keyword evidence="4" id="KW-0227">DNA damage</keyword>
<evidence type="ECO:0000256" key="11">
    <source>
        <dbReference type="ARBA" id="ARBA00023242"/>
    </source>
</evidence>
<accession>A0ABQ8UV38</accession>
<sequence length="721" mass="80525">MEESEEGTGFGGGSDFSTDFLFDENGEGGDGGEGGEGVATEKAQPSRDSIIFLIDCSPTMLQKNSAGEIPLHLSIRAAIESMKDKIISSENDLISIVFYAAEKKSNPNDFPNIFVFRPLDPPDAAGIRDLEALLNPAEFEERIGQYRGAEDFPLFYSLWICHSLFRSCTQKLGFKRIFLFTNNDSPNHDNKGARDRATERAHVCPCLGMGLFPNLTLVLFPSCDDWMMGVRDRGTDRGQDLTEAEIEIELFAMNGERPFDAHAFYSRILAGEEAIHTDVAQKVRLLHSLLLLPTRSAPFQHTSRQAGQIALRIRIAHCLFEEMRGLLRRRAHGKRAYARISLQIAPGVEVGVSLYHPVVPTKVPSAVPIDAKTELPLRSETRWICQGTGSTLRQEQMKLYQEYGKEKVAFSKEELKEIKRFGDPSIALMGFKPLAALKTKYNLTHCLFMYPCEDLITGSTTAFVALWTRMLERKLIAEERLREDGSQLSPPGFSIIALPWADDIRDLKVDPSPEKPTRDQVMKAKAMISKLTIDFSSDDFANPVIQRHYAALQALALGHDTSVVDEVPDLTMPATEHFQRHEDLITDFAQATAGAAKPRKRGAEGDAKEEKKKAPRHEAPTDDAAWKAVCEDGSVKKLNMDQLKAFLKGKRLATSGKKDDLVQRVMKHFGVAEPAGEEEAGEEEPKKPKKVKEEKDKPKAPRKAPARRKKEEEEDDDDDDE</sequence>
<evidence type="ECO:0000313" key="14">
    <source>
        <dbReference type="EMBL" id="KAJ4461239.1"/>
    </source>
</evidence>
<dbReference type="SUPFAM" id="SSF68906">
    <property type="entry name" value="SAP domain"/>
    <property type="match status" value="1"/>
</dbReference>
<keyword evidence="10" id="KW-0234">DNA repair</keyword>
<feature type="region of interest" description="Disordered" evidence="12">
    <location>
        <begin position="592"/>
        <end position="625"/>
    </location>
</feature>
<evidence type="ECO:0000256" key="4">
    <source>
        <dbReference type="ARBA" id="ARBA00022763"/>
    </source>
</evidence>
<evidence type="ECO:0000256" key="6">
    <source>
        <dbReference type="ARBA" id="ARBA00022806"/>
    </source>
</evidence>
<evidence type="ECO:0000256" key="10">
    <source>
        <dbReference type="ARBA" id="ARBA00023204"/>
    </source>
</evidence>
<protein>
    <submittedName>
        <fullName evidence="14">X-ray repair cross-complementing protein 5</fullName>
    </submittedName>
</protein>
<dbReference type="InterPro" id="IPR047087">
    <property type="entry name" value="KU70_core_dom"/>
</dbReference>
<dbReference type="Pfam" id="PF02735">
    <property type="entry name" value="Ku"/>
    <property type="match status" value="1"/>
</dbReference>
<keyword evidence="8" id="KW-0238">DNA-binding</keyword>
<keyword evidence="5" id="KW-0378">Hydrolase</keyword>
<dbReference type="InterPro" id="IPR036465">
    <property type="entry name" value="vWFA_dom_sf"/>
</dbReference>
<evidence type="ECO:0000256" key="8">
    <source>
        <dbReference type="ARBA" id="ARBA00023125"/>
    </source>
</evidence>
<keyword evidence="15" id="KW-1185">Reference proteome</keyword>
<evidence type="ECO:0000256" key="9">
    <source>
        <dbReference type="ARBA" id="ARBA00023172"/>
    </source>
</evidence>
<keyword evidence="7" id="KW-0067">ATP-binding</keyword>
<dbReference type="InterPro" id="IPR005161">
    <property type="entry name" value="Ku_N"/>
</dbReference>
<feature type="compositionally biased region" description="Acidic residues" evidence="12">
    <location>
        <begin position="712"/>
        <end position="721"/>
    </location>
</feature>
<dbReference type="Gene3D" id="3.40.50.410">
    <property type="entry name" value="von Willebrand factor, type A domain"/>
    <property type="match status" value="1"/>
</dbReference>
<feature type="compositionally biased region" description="Gly residues" evidence="12">
    <location>
        <begin position="28"/>
        <end position="37"/>
    </location>
</feature>
<dbReference type="SUPFAM" id="SSF100939">
    <property type="entry name" value="SPOC domain-like"/>
    <property type="match status" value="1"/>
</dbReference>
<evidence type="ECO:0000256" key="3">
    <source>
        <dbReference type="ARBA" id="ARBA00022741"/>
    </source>
</evidence>
<dbReference type="Gene3D" id="4.10.970.10">
    <property type="entry name" value="Ku70, bridge and pillars"/>
    <property type="match status" value="1"/>
</dbReference>
<dbReference type="InterPro" id="IPR006165">
    <property type="entry name" value="Ku70"/>
</dbReference>
<evidence type="ECO:0000256" key="1">
    <source>
        <dbReference type="ARBA" id="ARBA00004123"/>
    </source>
</evidence>
<dbReference type="Pfam" id="PF03730">
    <property type="entry name" value="Ku_C"/>
    <property type="match status" value="1"/>
</dbReference>
<dbReference type="InterPro" id="IPR003034">
    <property type="entry name" value="SAP_dom"/>
</dbReference>
<evidence type="ECO:0000256" key="12">
    <source>
        <dbReference type="SAM" id="MobiDB-lite"/>
    </source>
</evidence>
<evidence type="ECO:0000313" key="15">
    <source>
        <dbReference type="Proteomes" id="UP001141327"/>
    </source>
</evidence>
<dbReference type="EMBL" id="JAPMOS010000008">
    <property type="protein sequence ID" value="KAJ4461239.1"/>
    <property type="molecule type" value="Genomic_DNA"/>
</dbReference>
<dbReference type="SMART" id="SM00559">
    <property type="entry name" value="Ku78"/>
    <property type="match status" value="1"/>
</dbReference>
<dbReference type="Pfam" id="PF03731">
    <property type="entry name" value="Ku_N"/>
    <property type="match status" value="1"/>
</dbReference>
<feature type="compositionally biased region" description="Basic and acidic residues" evidence="12">
    <location>
        <begin position="683"/>
        <end position="699"/>
    </location>
</feature>
<dbReference type="CDD" id="cd00788">
    <property type="entry name" value="KU70"/>
    <property type="match status" value="1"/>
</dbReference>
<organism evidence="14 15">
    <name type="scientific">Paratrimastix pyriformis</name>
    <dbReference type="NCBI Taxonomy" id="342808"/>
    <lineage>
        <taxon>Eukaryota</taxon>
        <taxon>Metamonada</taxon>
        <taxon>Preaxostyla</taxon>
        <taxon>Paratrimastigidae</taxon>
        <taxon>Paratrimastix</taxon>
    </lineage>
</organism>
<dbReference type="PIRSF" id="PIRSF003033">
    <property type="entry name" value="Ku70"/>
    <property type="match status" value="1"/>
</dbReference>